<gene>
    <name evidence="3" type="ORF">A3G52_04920</name>
</gene>
<dbReference type="Proteomes" id="UP000177269">
    <property type="component" value="Unassembled WGS sequence"/>
</dbReference>
<dbReference type="PANTHER" id="PTHR31302">
    <property type="entry name" value="TRANSMEMBRANE PROTEIN WITH METALLOPHOSPHOESTERASE DOMAIN-RELATED"/>
    <property type="match status" value="1"/>
</dbReference>
<name>A0A1G2P0W4_9BACT</name>
<keyword evidence="1" id="KW-0812">Transmembrane</keyword>
<dbReference type="CDD" id="cd07385">
    <property type="entry name" value="MPP_YkuE_C"/>
    <property type="match status" value="1"/>
</dbReference>
<dbReference type="EMBL" id="MHSK01000035">
    <property type="protein sequence ID" value="OHA41359.1"/>
    <property type="molecule type" value="Genomic_DNA"/>
</dbReference>
<dbReference type="Gene3D" id="3.60.21.10">
    <property type="match status" value="1"/>
</dbReference>
<sequence>MSTLSVDILGVEECKLLVYYVGMKDEKIVFYSALGFFQLVYIIIHVLVFLFVATFIPAISGYFKWLLGLCFLILCFSFVPAFFATFDRNTFFSRLVYRTAAVWSGVIIYVFFFISLASAFQLIFDFVGLSINMSIVAMVFIASALAVCLYGYFNAATLKIKKLQLKIDNVPDDWKKKKMIFFSDTHFGQIIGGLQANKIVDKINSMNPDIILIGGDIFDGSVVNFEDMAKRLGRLKAVHGVYFITGNHEVYTETRCRLSVIDLLAANNLVCLDGKKIDVNGIDIVGAGYIESDDKNRFFNFISKLALAGNKTTVVIKHVPEHIEVAATNDIDLMLFGHTHNAQIFPFQFLPDIIYRGYGYGLKKFGRTHVYTSSGVGTWGPPFRVGTVSEIVEITFV</sequence>
<feature type="transmembrane region" description="Helical" evidence="1">
    <location>
        <begin position="129"/>
        <end position="153"/>
    </location>
</feature>
<dbReference type="InterPro" id="IPR051158">
    <property type="entry name" value="Metallophosphoesterase_sf"/>
</dbReference>
<dbReference type="PANTHER" id="PTHR31302:SF0">
    <property type="entry name" value="TRANSMEMBRANE PROTEIN WITH METALLOPHOSPHOESTERASE DOMAIN"/>
    <property type="match status" value="1"/>
</dbReference>
<organism evidence="3 4">
    <name type="scientific">Candidatus Taylorbacteria bacterium RIFCSPLOWO2_12_FULL_43_20</name>
    <dbReference type="NCBI Taxonomy" id="1802332"/>
    <lineage>
        <taxon>Bacteria</taxon>
        <taxon>Candidatus Tayloriibacteriota</taxon>
    </lineage>
</organism>
<accession>A0A1G2P0W4</accession>
<proteinExistence type="predicted"/>
<reference evidence="3 4" key="1">
    <citation type="journal article" date="2016" name="Nat. Commun.">
        <title>Thousands of microbial genomes shed light on interconnected biogeochemical processes in an aquifer system.</title>
        <authorList>
            <person name="Anantharaman K."/>
            <person name="Brown C.T."/>
            <person name="Hug L.A."/>
            <person name="Sharon I."/>
            <person name="Castelle C.J."/>
            <person name="Probst A.J."/>
            <person name="Thomas B.C."/>
            <person name="Singh A."/>
            <person name="Wilkins M.J."/>
            <person name="Karaoz U."/>
            <person name="Brodie E.L."/>
            <person name="Williams K.H."/>
            <person name="Hubbard S.S."/>
            <person name="Banfield J.F."/>
        </authorList>
    </citation>
    <scope>NUCLEOTIDE SEQUENCE [LARGE SCALE GENOMIC DNA]</scope>
</reference>
<feature type="transmembrane region" description="Helical" evidence="1">
    <location>
        <begin position="62"/>
        <end position="83"/>
    </location>
</feature>
<feature type="transmembrane region" description="Helical" evidence="1">
    <location>
        <begin position="95"/>
        <end position="123"/>
    </location>
</feature>
<dbReference type="Pfam" id="PF00149">
    <property type="entry name" value="Metallophos"/>
    <property type="match status" value="1"/>
</dbReference>
<dbReference type="GO" id="GO:0016787">
    <property type="term" value="F:hydrolase activity"/>
    <property type="evidence" value="ECO:0007669"/>
    <property type="project" value="InterPro"/>
</dbReference>
<dbReference type="InterPro" id="IPR004843">
    <property type="entry name" value="Calcineurin-like_PHP"/>
</dbReference>
<comment type="caution">
    <text evidence="3">The sequence shown here is derived from an EMBL/GenBank/DDBJ whole genome shotgun (WGS) entry which is preliminary data.</text>
</comment>
<evidence type="ECO:0000313" key="3">
    <source>
        <dbReference type="EMBL" id="OHA41359.1"/>
    </source>
</evidence>
<evidence type="ECO:0000313" key="4">
    <source>
        <dbReference type="Proteomes" id="UP000177269"/>
    </source>
</evidence>
<feature type="domain" description="Calcineurin-like phosphoesterase" evidence="2">
    <location>
        <begin position="179"/>
        <end position="341"/>
    </location>
</feature>
<protein>
    <recommendedName>
        <fullName evidence="2">Calcineurin-like phosphoesterase domain-containing protein</fullName>
    </recommendedName>
</protein>
<evidence type="ECO:0000256" key="1">
    <source>
        <dbReference type="SAM" id="Phobius"/>
    </source>
</evidence>
<dbReference type="SUPFAM" id="SSF56300">
    <property type="entry name" value="Metallo-dependent phosphatases"/>
    <property type="match status" value="1"/>
</dbReference>
<feature type="transmembrane region" description="Helical" evidence="1">
    <location>
        <begin position="28"/>
        <end position="56"/>
    </location>
</feature>
<evidence type="ECO:0000259" key="2">
    <source>
        <dbReference type="Pfam" id="PF00149"/>
    </source>
</evidence>
<keyword evidence="1" id="KW-0472">Membrane</keyword>
<dbReference type="AlphaFoldDB" id="A0A1G2P0W4"/>
<dbReference type="InterPro" id="IPR029052">
    <property type="entry name" value="Metallo-depent_PP-like"/>
</dbReference>
<keyword evidence="1" id="KW-1133">Transmembrane helix</keyword>